<dbReference type="GO" id="GO:0006450">
    <property type="term" value="P:regulation of translational fidelity"/>
    <property type="evidence" value="ECO:0007669"/>
    <property type="project" value="InterPro"/>
</dbReference>
<protein>
    <recommendedName>
        <fullName evidence="3">Aspartyl/glutamyl-tRNA(Asn/Gln) amidotransferase subunit C</fullName>
    </recommendedName>
</protein>
<dbReference type="InterPro" id="IPR003837">
    <property type="entry name" value="GatC"/>
</dbReference>
<sequence>MIERKDIIKLAELSRIELSAEELEVMQKDLPSILDYVGEIQKIETVERGTDSPTGTLRRDGEPDAPGIYSEEILSAVPRRKGSHVEVKKILE</sequence>
<dbReference type="Gene3D" id="1.10.20.60">
    <property type="entry name" value="Glu-tRNAGln amidotransferase C subunit, N-terminal domain"/>
    <property type="match status" value="1"/>
</dbReference>
<dbReference type="Pfam" id="PF02686">
    <property type="entry name" value="GatC"/>
    <property type="match status" value="1"/>
</dbReference>
<organism evidence="1 2">
    <name type="scientific">Candidatus Taylorbacteria bacterium RIFCSPLOWO2_01_FULL_45_15b</name>
    <dbReference type="NCBI Taxonomy" id="1802319"/>
    <lineage>
        <taxon>Bacteria</taxon>
        <taxon>Candidatus Tayloriibacteriota</taxon>
    </lineage>
</organism>
<dbReference type="EMBL" id="MHRX01000009">
    <property type="protein sequence ID" value="OHA34659.1"/>
    <property type="molecule type" value="Genomic_DNA"/>
</dbReference>
<gene>
    <name evidence="1" type="ORF">A2928_03945</name>
</gene>
<comment type="caution">
    <text evidence="1">The sequence shown here is derived from an EMBL/GenBank/DDBJ whole genome shotgun (WGS) entry which is preliminary data.</text>
</comment>
<evidence type="ECO:0008006" key="3">
    <source>
        <dbReference type="Google" id="ProtNLM"/>
    </source>
</evidence>
<reference evidence="1 2" key="1">
    <citation type="journal article" date="2016" name="Nat. Commun.">
        <title>Thousands of microbial genomes shed light on interconnected biogeochemical processes in an aquifer system.</title>
        <authorList>
            <person name="Anantharaman K."/>
            <person name="Brown C.T."/>
            <person name="Hug L.A."/>
            <person name="Sharon I."/>
            <person name="Castelle C.J."/>
            <person name="Probst A.J."/>
            <person name="Thomas B.C."/>
            <person name="Singh A."/>
            <person name="Wilkins M.J."/>
            <person name="Karaoz U."/>
            <person name="Brodie E.L."/>
            <person name="Williams K.H."/>
            <person name="Hubbard S.S."/>
            <person name="Banfield J.F."/>
        </authorList>
    </citation>
    <scope>NUCLEOTIDE SEQUENCE [LARGE SCALE GENOMIC DNA]</scope>
</reference>
<dbReference type="SUPFAM" id="SSF141000">
    <property type="entry name" value="Glu-tRNAGln amidotransferase C subunit"/>
    <property type="match status" value="1"/>
</dbReference>
<dbReference type="AlphaFoldDB" id="A0A1G2NGQ8"/>
<name>A0A1G2NGQ8_9BACT</name>
<evidence type="ECO:0000313" key="1">
    <source>
        <dbReference type="EMBL" id="OHA34659.1"/>
    </source>
</evidence>
<dbReference type="InterPro" id="IPR036113">
    <property type="entry name" value="Asp/Glu-ADT_sf_sub_c"/>
</dbReference>
<dbReference type="Proteomes" id="UP000176221">
    <property type="component" value="Unassembled WGS sequence"/>
</dbReference>
<evidence type="ECO:0000313" key="2">
    <source>
        <dbReference type="Proteomes" id="UP000176221"/>
    </source>
</evidence>
<proteinExistence type="predicted"/>
<dbReference type="STRING" id="1802319.A2928_03945"/>
<accession>A0A1G2NGQ8</accession>